<dbReference type="OrthoDB" id="1607513at2759"/>
<sequence>MKISLKIKFHSQRRRRIVPQFDCLAAGYSPCMDITLHPRSRSDPISIFFHGLDIVDDVDVPRIEPARTPEQSRGQKHPGAVQPQPSSSNFDAASASASTSTAASIKYHAAQQRIDKRLEGVERNGTFSIFTILDPRHKVNVFSGTNESAKEKNAKKQQILDGDDMEKTNRNNHFNLSFHTGTR</sequence>
<dbReference type="EMBL" id="BGZK01000902">
    <property type="protein sequence ID" value="GBP64594.1"/>
    <property type="molecule type" value="Genomic_DNA"/>
</dbReference>
<keyword evidence="3" id="KW-1185">Reference proteome</keyword>
<evidence type="ECO:0000313" key="3">
    <source>
        <dbReference type="Proteomes" id="UP000299102"/>
    </source>
</evidence>
<name>A0A4C1XPU8_EUMVA</name>
<gene>
    <name evidence="2" type="ORF">EVAR_32752_1</name>
</gene>
<proteinExistence type="predicted"/>
<reference evidence="2 3" key="1">
    <citation type="journal article" date="2019" name="Commun. Biol.">
        <title>The bagworm genome reveals a unique fibroin gene that provides high tensile strength.</title>
        <authorList>
            <person name="Kono N."/>
            <person name="Nakamura H."/>
            <person name="Ohtoshi R."/>
            <person name="Tomita M."/>
            <person name="Numata K."/>
            <person name="Arakawa K."/>
        </authorList>
    </citation>
    <scope>NUCLEOTIDE SEQUENCE [LARGE SCALE GENOMIC DNA]</scope>
</reference>
<evidence type="ECO:0000313" key="2">
    <source>
        <dbReference type="EMBL" id="GBP64594.1"/>
    </source>
</evidence>
<dbReference type="Proteomes" id="UP000299102">
    <property type="component" value="Unassembled WGS sequence"/>
</dbReference>
<comment type="caution">
    <text evidence="2">The sequence shown here is derived from an EMBL/GenBank/DDBJ whole genome shotgun (WGS) entry which is preliminary data.</text>
</comment>
<protein>
    <submittedName>
        <fullName evidence="2">Uncharacterized protein</fullName>
    </submittedName>
</protein>
<feature type="region of interest" description="Disordered" evidence="1">
    <location>
        <begin position="66"/>
        <end position="95"/>
    </location>
</feature>
<evidence type="ECO:0000256" key="1">
    <source>
        <dbReference type="SAM" id="MobiDB-lite"/>
    </source>
</evidence>
<organism evidence="2 3">
    <name type="scientific">Eumeta variegata</name>
    <name type="common">Bagworm moth</name>
    <name type="synonym">Eumeta japonica</name>
    <dbReference type="NCBI Taxonomy" id="151549"/>
    <lineage>
        <taxon>Eukaryota</taxon>
        <taxon>Metazoa</taxon>
        <taxon>Ecdysozoa</taxon>
        <taxon>Arthropoda</taxon>
        <taxon>Hexapoda</taxon>
        <taxon>Insecta</taxon>
        <taxon>Pterygota</taxon>
        <taxon>Neoptera</taxon>
        <taxon>Endopterygota</taxon>
        <taxon>Lepidoptera</taxon>
        <taxon>Glossata</taxon>
        <taxon>Ditrysia</taxon>
        <taxon>Tineoidea</taxon>
        <taxon>Psychidae</taxon>
        <taxon>Oiketicinae</taxon>
        <taxon>Eumeta</taxon>
    </lineage>
</organism>
<accession>A0A4C1XPU8</accession>
<feature type="compositionally biased region" description="Low complexity" evidence="1">
    <location>
        <begin position="86"/>
        <end position="95"/>
    </location>
</feature>
<dbReference type="AlphaFoldDB" id="A0A4C1XPU8"/>